<gene>
    <name evidence="1" type="ORF">A3A96_00095</name>
</gene>
<sequence>MKGLKLNNWLIFQSTALGFLMLSSGITGLGSQSSIPNVAPETIEIKAPMLQSESRSENFKVITKRSITVEEYVRNYFSDIPVMIEIAKCESRFRQHDRDGDTLRGEKNNLDRGVMQINEFYHIEDSEKLGFDILTLEGNTSYARSLFEKYGVKPWSSSSRCWNKTSAYSQYKKELAMK</sequence>
<dbReference type="AlphaFoldDB" id="A0A1G2TWZ9"/>
<dbReference type="EMBL" id="MHWB01000009">
    <property type="protein sequence ID" value="OHB01828.1"/>
    <property type="molecule type" value="Genomic_DNA"/>
</dbReference>
<organism evidence="1 2">
    <name type="scientific">Candidatus Zambryskibacteria bacterium RIFCSPLOWO2_01_FULL_39_39</name>
    <dbReference type="NCBI Taxonomy" id="1802758"/>
    <lineage>
        <taxon>Bacteria</taxon>
        <taxon>Candidatus Zambryskiibacteriota</taxon>
    </lineage>
</organism>
<evidence type="ECO:0008006" key="3">
    <source>
        <dbReference type="Google" id="ProtNLM"/>
    </source>
</evidence>
<protein>
    <recommendedName>
        <fullName evidence="3">Transglycosylase SLT domain-containing protein</fullName>
    </recommendedName>
</protein>
<dbReference type="STRING" id="1802758.A3A96_00095"/>
<evidence type="ECO:0000313" key="2">
    <source>
        <dbReference type="Proteomes" id="UP000177707"/>
    </source>
</evidence>
<accession>A0A1G2TWZ9</accession>
<name>A0A1G2TWZ9_9BACT</name>
<reference evidence="1 2" key="1">
    <citation type="journal article" date="2016" name="Nat. Commun.">
        <title>Thousands of microbial genomes shed light on interconnected biogeochemical processes in an aquifer system.</title>
        <authorList>
            <person name="Anantharaman K."/>
            <person name="Brown C.T."/>
            <person name="Hug L.A."/>
            <person name="Sharon I."/>
            <person name="Castelle C.J."/>
            <person name="Probst A.J."/>
            <person name="Thomas B.C."/>
            <person name="Singh A."/>
            <person name="Wilkins M.J."/>
            <person name="Karaoz U."/>
            <person name="Brodie E.L."/>
            <person name="Williams K.H."/>
            <person name="Hubbard S.S."/>
            <person name="Banfield J.F."/>
        </authorList>
    </citation>
    <scope>NUCLEOTIDE SEQUENCE [LARGE SCALE GENOMIC DNA]</scope>
</reference>
<comment type="caution">
    <text evidence="1">The sequence shown here is derived from an EMBL/GenBank/DDBJ whole genome shotgun (WGS) entry which is preliminary data.</text>
</comment>
<dbReference type="Proteomes" id="UP000177707">
    <property type="component" value="Unassembled WGS sequence"/>
</dbReference>
<evidence type="ECO:0000313" key="1">
    <source>
        <dbReference type="EMBL" id="OHB01828.1"/>
    </source>
</evidence>
<proteinExistence type="predicted"/>